<dbReference type="SUPFAM" id="SSF53448">
    <property type="entry name" value="Nucleotide-diphospho-sugar transferases"/>
    <property type="match status" value="2"/>
</dbReference>
<dbReference type="CDD" id="cd00761">
    <property type="entry name" value="Glyco_tranf_GTA_type"/>
    <property type="match status" value="2"/>
</dbReference>
<comment type="similarity">
    <text evidence="1">Belongs to the glycosyltransferase 2 family.</text>
</comment>
<dbReference type="EMBL" id="QPJJ01000022">
    <property type="protein sequence ID" value="RCW62852.1"/>
    <property type="molecule type" value="Genomic_DNA"/>
</dbReference>
<evidence type="ECO:0000313" key="7">
    <source>
        <dbReference type="Proteomes" id="UP000252585"/>
    </source>
</evidence>
<dbReference type="RefSeq" id="WP_170133026.1">
    <property type="nucleotide sequence ID" value="NZ_QPJJ01000022.1"/>
</dbReference>
<reference evidence="6 7" key="1">
    <citation type="submission" date="2018-07" db="EMBL/GenBank/DDBJ databases">
        <title>Genomic Encyclopedia of Type Strains, Phase IV (KMG-IV): sequencing the most valuable type-strain genomes for metagenomic binning, comparative biology and taxonomic classification.</title>
        <authorList>
            <person name="Goeker M."/>
        </authorList>
    </citation>
    <scope>NUCLEOTIDE SEQUENCE [LARGE SCALE GENOMIC DNA]</scope>
    <source>
        <strain evidence="6 7">DSM 27696</strain>
    </source>
</reference>
<keyword evidence="4" id="KW-0175">Coiled coil</keyword>
<keyword evidence="2" id="KW-0328">Glycosyltransferase</keyword>
<dbReference type="Proteomes" id="UP000252585">
    <property type="component" value="Unassembled WGS sequence"/>
</dbReference>
<feature type="domain" description="Glycosyltransferase 2-like" evidence="5">
    <location>
        <begin position="271"/>
        <end position="396"/>
    </location>
</feature>
<evidence type="ECO:0000256" key="3">
    <source>
        <dbReference type="ARBA" id="ARBA00022679"/>
    </source>
</evidence>
<dbReference type="GO" id="GO:0016757">
    <property type="term" value="F:glycosyltransferase activity"/>
    <property type="evidence" value="ECO:0007669"/>
    <property type="project" value="UniProtKB-KW"/>
</dbReference>
<protein>
    <submittedName>
        <fullName evidence="6">Glycosyltransferase involved in cell wall biosynthesis</fullName>
    </submittedName>
</protein>
<dbReference type="PANTHER" id="PTHR43685:SF5">
    <property type="entry name" value="GLYCOSYLTRANSFERASE EPSE-RELATED"/>
    <property type="match status" value="1"/>
</dbReference>
<organism evidence="6 7">
    <name type="scientific">Saliterribacillus persicus</name>
    <dbReference type="NCBI Taxonomy" id="930114"/>
    <lineage>
        <taxon>Bacteria</taxon>
        <taxon>Bacillati</taxon>
        <taxon>Bacillota</taxon>
        <taxon>Bacilli</taxon>
        <taxon>Bacillales</taxon>
        <taxon>Bacillaceae</taxon>
        <taxon>Saliterribacillus</taxon>
    </lineage>
</organism>
<dbReference type="InterPro" id="IPR050834">
    <property type="entry name" value="Glycosyltransf_2"/>
</dbReference>
<evidence type="ECO:0000313" key="6">
    <source>
        <dbReference type="EMBL" id="RCW62852.1"/>
    </source>
</evidence>
<keyword evidence="3 6" id="KW-0808">Transferase</keyword>
<dbReference type="Gene3D" id="3.90.550.10">
    <property type="entry name" value="Spore Coat Polysaccharide Biosynthesis Protein SpsA, Chain A"/>
    <property type="match status" value="2"/>
</dbReference>
<gene>
    <name evidence="6" type="ORF">DFR57_12221</name>
</gene>
<proteinExistence type="inferred from homology"/>
<evidence type="ECO:0000256" key="4">
    <source>
        <dbReference type="SAM" id="Coils"/>
    </source>
</evidence>
<name>A0A368X4A1_9BACI</name>
<feature type="coiled-coil region" evidence="4">
    <location>
        <begin position="124"/>
        <end position="151"/>
    </location>
</feature>
<dbReference type="InterPro" id="IPR001173">
    <property type="entry name" value="Glyco_trans_2-like"/>
</dbReference>
<evidence type="ECO:0000259" key="5">
    <source>
        <dbReference type="Pfam" id="PF00535"/>
    </source>
</evidence>
<evidence type="ECO:0000256" key="1">
    <source>
        <dbReference type="ARBA" id="ARBA00006739"/>
    </source>
</evidence>
<dbReference type="AlphaFoldDB" id="A0A368X4A1"/>
<feature type="domain" description="Glycosyltransferase 2-like" evidence="5">
    <location>
        <begin position="5"/>
        <end position="150"/>
    </location>
</feature>
<dbReference type="PANTHER" id="PTHR43685">
    <property type="entry name" value="GLYCOSYLTRANSFERASE"/>
    <property type="match status" value="1"/>
</dbReference>
<keyword evidence="7" id="KW-1185">Reference proteome</keyword>
<dbReference type="Pfam" id="PF00535">
    <property type="entry name" value="Glycos_transf_2"/>
    <property type="match status" value="2"/>
</dbReference>
<sequence length="525" mass="61729">MTEVTVVITLYNKEKFIEDAIKSVLAQNVKNWHLLILDDASTDQSVKKVEPFLKHKNITLIQLKQNLGQTNLLNYALTLVETPYFLQLDADDWLPNHALKKLMEAAKKHSDAGMLYANHICYTYDEQDQLIEEKEIMLEQFKDRYQLLEKINEAMAPRFYWTEKLKEVGGWMAQTKGDMIVEDVQITLRLARLYPCVWINDFLYHRRKYTANQQKFDTTKSLRVAYRYHLFNQVLLEWGDEYVADWQQVNDHYYLKGLVPNSQKQTDTRYTIVIPNYNHADTILSAVKSALTQTLEPEEILVIDDASTDNSLKKLASIKSSKLKVIPLKKNEGISHLLNHALTHIKTPYFLQLDSDDWLNPQTAQRLVIPLSKQKDAAFAYGNHALWKEDNELKWQKVDTIEQPSFSTKYDWLLKLGYMVNPRCYRTSAVKKVGGWITNDPWQGRYFEDARMILRLISTYKWVHVNEFLHNVRVNPRSSGDKIKYYNSLRKDFYEKMLLEWGNHYKAVWKMASTGRIVLERLEKI</sequence>
<accession>A0A368X4A1</accession>
<comment type="caution">
    <text evidence="6">The sequence shown here is derived from an EMBL/GenBank/DDBJ whole genome shotgun (WGS) entry which is preliminary data.</text>
</comment>
<evidence type="ECO:0000256" key="2">
    <source>
        <dbReference type="ARBA" id="ARBA00022676"/>
    </source>
</evidence>
<dbReference type="InterPro" id="IPR029044">
    <property type="entry name" value="Nucleotide-diphossugar_trans"/>
</dbReference>